<feature type="non-terminal residue" evidence="1">
    <location>
        <position position="1"/>
    </location>
</feature>
<sequence>DCPKVSDSPWARPAGSLFRSSASLCATPVVLDLLDDFLGMARKEEVASPDTSARRAVSGGGS</sequence>
<evidence type="ECO:0000313" key="1">
    <source>
        <dbReference type="EMBL" id="OLP73407.1"/>
    </source>
</evidence>
<evidence type="ECO:0000313" key="2">
    <source>
        <dbReference type="Proteomes" id="UP000186817"/>
    </source>
</evidence>
<dbReference type="EMBL" id="LSRX01005540">
    <property type="protein sequence ID" value="OLP73407.1"/>
    <property type="molecule type" value="Genomic_DNA"/>
</dbReference>
<comment type="caution">
    <text evidence="1">The sequence shown here is derived from an EMBL/GenBank/DDBJ whole genome shotgun (WGS) entry which is preliminary data.</text>
</comment>
<reference evidence="1 2" key="1">
    <citation type="submission" date="2016-02" db="EMBL/GenBank/DDBJ databases">
        <title>Genome analysis of coral dinoflagellate symbionts highlights evolutionary adaptations to a symbiotic lifestyle.</title>
        <authorList>
            <person name="Aranda M."/>
            <person name="Li Y."/>
            <person name="Liew Y.J."/>
            <person name="Baumgarten S."/>
            <person name="Simakov O."/>
            <person name="Wilson M."/>
            <person name="Piel J."/>
            <person name="Ashoor H."/>
            <person name="Bougouffa S."/>
            <person name="Bajic V.B."/>
            <person name="Ryu T."/>
            <person name="Ravasi T."/>
            <person name="Bayer T."/>
            <person name="Micklem G."/>
            <person name="Kim H."/>
            <person name="Bhak J."/>
            <person name="Lajeunesse T.C."/>
            <person name="Voolstra C.R."/>
        </authorList>
    </citation>
    <scope>NUCLEOTIDE SEQUENCE [LARGE SCALE GENOMIC DNA]</scope>
    <source>
        <strain evidence="1 2">CCMP2467</strain>
    </source>
</reference>
<gene>
    <name evidence="1" type="ORF">AK812_SmicGene47359</name>
</gene>
<accession>A0A1Q9BRS4</accession>
<dbReference type="AlphaFoldDB" id="A0A1Q9BRS4"/>
<protein>
    <submittedName>
        <fullName evidence="1">Uncharacterized protein</fullName>
    </submittedName>
</protein>
<keyword evidence="2" id="KW-1185">Reference proteome</keyword>
<organism evidence="1 2">
    <name type="scientific">Symbiodinium microadriaticum</name>
    <name type="common">Dinoflagellate</name>
    <name type="synonym">Zooxanthella microadriatica</name>
    <dbReference type="NCBI Taxonomy" id="2951"/>
    <lineage>
        <taxon>Eukaryota</taxon>
        <taxon>Sar</taxon>
        <taxon>Alveolata</taxon>
        <taxon>Dinophyceae</taxon>
        <taxon>Suessiales</taxon>
        <taxon>Symbiodiniaceae</taxon>
        <taxon>Symbiodinium</taxon>
    </lineage>
</organism>
<name>A0A1Q9BRS4_SYMMI</name>
<proteinExistence type="predicted"/>
<dbReference type="Proteomes" id="UP000186817">
    <property type="component" value="Unassembled WGS sequence"/>
</dbReference>